<name>K6WYS1_9ACTN</name>
<evidence type="ECO:0000313" key="14">
    <source>
        <dbReference type="EMBL" id="GAB91704.1"/>
    </source>
</evidence>
<accession>K6WYS1</accession>
<dbReference type="PANTHER" id="PTHR31650:SF1">
    <property type="entry name" value="WAX ESTER SYNTHASE_DIACYLGLYCEROL ACYLTRANSFERASE 4-RELATED"/>
    <property type="match status" value="1"/>
</dbReference>
<dbReference type="InterPro" id="IPR045034">
    <property type="entry name" value="O-acyltransferase_WSD1-like"/>
</dbReference>
<keyword evidence="6 11" id="KW-0808">Transferase</keyword>
<keyword evidence="15" id="KW-1185">Reference proteome</keyword>
<feature type="domain" description="O-acyltransferase WSD1-like N-terminal" evidence="12">
    <location>
        <begin position="4"/>
        <end position="278"/>
    </location>
</feature>
<dbReference type="Pfam" id="PF06974">
    <property type="entry name" value="WS_DGAT_C"/>
    <property type="match status" value="1"/>
</dbReference>
<dbReference type="GO" id="GO:0006071">
    <property type="term" value="P:glycerol metabolic process"/>
    <property type="evidence" value="ECO:0007669"/>
    <property type="project" value="UniProtKB-KW"/>
</dbReference>
<proteinExistence type="inferred from homology"/>
<evidence type="ECO:0000256" key="2">
    <source>
        <dbReference type="ARBA" id="ARBA00005189"/>
    </source>
</evidence>
<evidence type="ECO:0000256" key="8">
    <source>
        <dbReference type="ARBA" id="ARBA00023098"/>
    </source>
</evidence>
<dbReference type="SUPFAM" id="SSF52777">
    <property type="entry name" value="CoA-dependent acyltransferases"/>
    <property type="match status" value="1"/>
</dbReference>
<evidence type="ECO:0000259" key="12">
    <source>
        <dbReference type="Pfam" id="PF03007"/>
    </source>
</evidence>
<evidence type="ECO:0000256" key="1">
    <source>
        <dbReference type="ARBA" id="ARBA00004771"/>
    </source>
</evidence>
<dbReference type="InterPro" id="IPR004255">
    <property type="entry name" value="O-acyltransferase_WSD1_N"/>
</dbReference>
<keyword evidence="7 11" id="KW-0319">Glycerol metabolism</keyword>
<dbReference type="Pfam" id="PF03007">
    <property type="entry name" value="WS_DGAT_cat"/>
    <property type="match status" value="1"/>
</dbReference>
<organism evidence="14 15">
    <name type="scientific">Gordonia rhizosphera NBRC 16068</name>
    <dbReference type="NCBI Taxonomy" id="1108045"/>
    <lineage>
        <taxon>Bacteria</taxon>
        <taxon>Bacillati</taxon>
        <taxon>Actinomycetota</taxon>
        <taxon>Actinomycetes</taxon>
        <taxon>Mycobacteriales</taxon>
        <taxon>Gordoniaceae</taxon>
        <taxon>Gordonia</taxon>
    </lineage>
</organism>
<dbReference type="RefSeq" id="WP_006335473.1">
    <property type="nucleotide sequence ID" value="NZ_BAHC01000141.1"/>
</dbReference>
<dbReference type="GO" id="GO:0019432">
    <property type="term" value="P:triglyceride biosynthetic process"/>
    <property type="evidence" value="ECO:0007669"/>
    <property type="project" value="UniProtKB-UniPathway"/>
</dbReference>
<dbReference type="PANTHER" id="PTHR31650">
    <property type="entry name" value="O-ACYLTRANSFERASE (WSD1-LIKE) FAMILY PROTEIN"/>
    <property type="match status" value="1"/>
</dbReference>
<evidence type="ECO:0000256" key="6">
    <source>
        <dbReference type="ARBA" id="ARBA00022679"/>
    </source>
</evidence>
<keyword evidence="9 11" id="KW-0012">Acyltransferase</keyword>
<dbReference type="UniPathway" id="UPA00282"/>
<gene>
    <name evidence="14" type="ORF">GORHZ_141_00790</name>
</gene>
<comment type="pathway">
    <text evidence="2">Lipid metabolism.</text>
</comment>
<comment type="catalytic activity">
    <reaction evidence="10 11">
        <text>an acyl-CoA + a 1,2-diacyl-sn-glycerol = a triacyl-sn-glycerol + CoA</text>
        <dbReference type="Rhea" id="RHEA:10868"/>
        <dbReference type="ChEBI" id="CHEBI:17815"/>
        <dbReference type="ChEBI" id="CHEBI:57287"/>
        <dbReference type="ChEBI" id="CHEBI:58342"/>
        <dbReference type="ChEBI" id="CHEBI:64615"/>
        <dbReference type="EC" id="2.3.1.20"/>
    </reaction>
</comment>
<evidence type="ECO:0000256" key="5">
    <source>
        <dbReference type="ARBA" id="ARBA00022516"/>
    </source>
</evidence>
<dbReference type="OrthoDB" id="9810950at2"/>
<evidence type="ECO:0000256" key="3">
    <source>
        <dbReference type="ARBA" id="ARBA00009587"/>
    </source>
</evidence>
<keyword evidence="5 11" id="KW-0444">Lipid biosynthesis</keyword>
<sequence>MEQLSGADAAFVYCETAGAAHVTFFAIYDPSTGPGKIVGFDDVFAHFGSRLGVASFFRSVLVRVPFDLDHPYWVRDENFEVGHHLHHVTLPGPGDWRTLCDQVSRLHAEPLDLHRPPWDCYVIDGLGEISGIPDGSFALCLKVHHSALDGLTGLTLVMQLHELTPETSPPPEDVWVPESRPSSLHLLARSAVTVARRPAQLASAAEHSIPAVGRLPGATLRRLLPRHGSEYLPALYAPRTRFNGHTDSTRNFDGRSYDLAAVKAVRTLVPGATVNDVVIAGIGGALRRYLLANGELPEKSLTTVIAISLHHATGRPHGVNRLGVARVTLGTNIADPIARLKVVQRSSAHAKATVATVGEPVLDYLEFVPGGLVVTALRAGMAAHLGIVMEQARIANTLVSSLRGPDFPLYLVGARMLAGYALSPFAQGGGLLHNVISYCGRVTVSINGSPLLLPDIEHYGDCLDASLAEVLAAAKIAP</sequence>
<dbReference type="GO" id="GO:0051701">
    <property type="term" value="P:biological process involved in interaction with host"/>
    <property type="evidence" value="ECO:0007669"/>
    <property type="project" value="TreeGrafter"/>
</dbReference>
<evidence type="ECO:0000256" key="11">
    <source>
        <dbReference type="RuleBase" id="RU361241"/>
    </source>
</evidence>
<keyword evidence="8 11" id="KW-0443">Lipid metabolism</keyword>
<reference evidence="14 15" key="1">
    <citation type="submission" date="2012-08" db="EMBL/GenBank/DDBJ databases">
        <title>Whole genome shotgun sequence of Gordonia rhizosphera NBRC 16068.</title>
        <authorList>
            <person name="Takarada H."/>
            <person name="Isaki S."/>
            <person name="Hosoyama A."/>
            <person name="Tsuchikane K."/>
            <person name="Katsumata H."/>
            <person name="Baba S."/>
            <person name="Ohji S."/>
            <person name="Yamazaki S."/>
            <person name="Fujita N."/>
        </authorList>
    </citation>
    <scope>NUCLEOTIDE SEQUENCE [LARGE SCALE GENOMIC DNA]</scope>
    <source>
        <strain evidence="14 15">NBRC 16068</strain>
    </source>
</reference>
<dbReference type="GO" id="GO:0071731">
    <property type="term" value="P:response to nitric oxide"/>
    <property type="evidence" value="ECO:0007669"/>
    <property type="project" value="TreeGrafter"/>
</dbReference>
<dbReference type="eggNOG" id="COG1020">
    <property type="taxonomic scope" value="Bacteria"/>
</dbReference>
<dbReference type="NCBIfam" id="TIGR02946">
    <property type="entry name" value="acyl_WS_DGAT"/>
    <property type="match status" value="1"/>
</dbReference>
<dbReference type="InterPro" id="IPR014292">
    <property type="entry name" value="Acyl_transf_WS/DGAT"/>
</dbReference>
<evidence type="ECO:0000259" key="13">
    <source>
        <dbReference type="Pfam" id="PF06974"/>
    </source>
</evidence>
<feature type="domain" description="O-acyltransferase WSD1 C-terminal" evidence="13">
    <location>
        <begin position="320"/>
        <end position="469"/>
    </location>
</feature>
<dbReference type="EMBL" id="BAHC01000141">
    <property type="protein sequence ID" value="GAB91704.1"/>
    <property type="molecule type" value="Genomic_DNA"/>
</dbReference>
<dbReference type="EC" id="2.3.1.20" evidence="4 11"/>
<evidence type="ECO:0000256" key="9">
    <source>
        <dbReference type="ARBA" id="ARBA00023315"/>
    </source>
</evidence>
<dbReference type="InterPro" id="IPR009721">
    <property type="entry name" value="O-acyltransferase_WSD1_C"/>
</dbReference>
<evidence type="ECO:0000256" key="4">
    <source>
        <dbReference type="ARBA" id="ARBA00013244"/>
    </source>
</evidence>
<dbReference type="GO" id="GO:0005886">
    <property type="term" value="C:plasma membrane"/>
    <property type="evidence" value="ECO:0007669"/>
    <property type="project" value="TreeGrafter"/>
</dbReference>
<comment type="similarity">
    <text evidence="3 11">Belongs to the long-chain O-acyltransferase family.</text>
</comment>
<evidence type="ECO:0000256" key="7">
    <source>
        <dbReference type="ARBA" id="ARBA00022798"/>
    </source>
</evidence>
<dbReference type="Proteomes" id="UP000008363">
    <property type="component" value="Unassembled WGS sequence"/>
</dbReference>
<comment type="caution">
    <text evidence="14">The sequence shown here is derived from an EMBL/GenBank/DDBJ whole genome shotgun (WGS) entry which is preliminary data.</text>
</comment>
<dbReference type="AlphaFoldDB" id="K6WYS1"/>
<dbReference type="GO" id="GO:0001666">
    <property type="term" value="P:response to hypoxia"/>
    <property type="evidence" value="ECO:0007669"/>
    <property type="project" value="TreeGrafter"/>
</dbReference>
<evidence type="ECO:0000256" key="10">
    <source>
        <dbReference type="ARBA" id="ARBA00048109"/>
    </source>
</evidence>
<dbReference type="GO" id="GO:0004144">
    <property type="term" value="F:diacylglycerol O-acyltransferase activity"/>
    <property type="evidence" value="ECO:0007669"/>
    <property type="project" value="UniProtKB-EC"/>
</dbReference>
<evidence type="ECO:0000313" key="15">
    <source>
        <dbReference type="Proteomes" id="UP000008363"/>
    </source>
</evidence>
<comment type="pathway">
    <text evidence="1 11">Glycerolipid metabolism; triacylglycerol biosynthesis.</text>
</comment>
<dbReference type="STRING" id="1108045.GORHZ_141_00790"/>
<protein>
    <recommendedName>
        <fullName evidence="4 11">Diacylglycerol O-acyltransferase</fullName>
        <ecNumber evidence="4 11">2.3.1.20</ecNumber>
    </recommendedName>
</protein>